<evidence type="ECO:0000256" key="4">
    <source>
        <dbReference type="SAM" id="Phobius"/>
    </source>
</evidence>
<feature type="domain" description="V-SNARE coiled-coil homology" evidence="5">
    <location>
        <begin position="14"/>
        <end position="74"/>
    </location>
</feature>
<dbReference type="GO" id="GO:0043001">
    <property type="term" value="P:Golgi to plasma membrane protein transport"/>
    <property type="evidence" value="ECO:0007669"/>
    <property type="project" value="TreeGrafter"/>
</dbReference>
<dbReference type="InParanoid" id="A0A663EBJ2"/>
<dbReference type="InterPro" id="IPR042581">
    <property type="entry name" value="VAMP5_R-SNARE"/>
</dbReference>
<protein>
    <submittedName>
        <fullName evidence="6">Vesicle associated membrane protein 8</fullName>
    </submittedName>
</protein>
<evidence type="ECO:0000256" key="3">
    <source>
        <dbReference type="PROSITE-ProRule" id="PRU00290"/>
    </source>
</evidence>
<name>A0A663EBJ2_AQUCH</name>
<reference evidence="6" key="1">
    <citation type="submission" date="2025-08" db="UniProtKB">
        <authorList>
            <consortium name="Ensembl"/>
        </authorList>
    </citation>
    <scope>IDENTIFICATION</scope>
</reference>
<keyword evidence="4" id="KW-1133">Transmembrane helix</keyword>
<dbReference type="CDD" id="cd15868">
    <property type="entry name" value="R-SNARE_VAMP8"/>
    <property type="match status" value="1"/>
</dbReference>
<dbReference type="GeneTree" id="ENSGT00940000160325"/>
<dbReference type="InterPro" id="IPR042166">
    <property type="entry name" value="Vamp5"/>
</dbReference>
<keyword evidence="4" id="KW-0812">Transmembrane</keyword>
<dbReference type="CDD" id="cd15872">
    <property type="entry name" value="R-SNARE_VAMP5"/>
    <property type="match status" value="1"/>
</dbReference>
<dbReference type="SUPFAM" id="SSF58038">
    <property type="entry name" value="SNARE fusion complex"/>
    <property type="match status" value="2"/>
</dbReference>
<keyword evidence="7" id="KW-1185">Reference proteome</keyword>
<gene>
    <name evidence="6" type="primary">VAMP5</name>
</gene>
<evidence type="ECO:0000313" key="7">
    <source>
        <dbReference type="Proteomes" id="UP000472275"/>
    </source>
</evidence>
<comment type="subcellular location">
    <subcellularLocation>
        <location evidence="2">Endomembrane system</location>
        <topology evidence="2">Single-pass type IV membrane protein</topology>
    </subcellularLocation>
</comment>
<dbReference type="GO" id="GO:0012505">
    <property type="term" value="C:endomembrane system"/>
    <property type="evidence" value="ECO:0007669"/>
    <property type="project" value="UniProtKB-SubCell"/>
</dbReference>
<feature type="domain" description="V-SNARE coiled-coil homology" evidence="5">
    <location>
        <begin position="86"/>
        <end position="151"/>
    </location>
</feature>
<dbReference type="Gene3D" id="1.20.5.110">
    <property type="match status" value="2"/>
</dbReference>
<dbReference type="PANTHER" id="PTHR47462">
    <property type="entry name" value="VESICLE-ASSOCIATED MEMBRANE PROTEIN 5"/>
    <property type="match status" value="1"/>
</dbReference>
<evidence type="ECO:0000313" key="6">
    <source>
        <dbReference type="Ensembl" id="ENSACCP00020009294.1"/>
    </source>
</evidence>
<evidence type="ECO:0000256" key="2">
    <source>
        <dbReference type="ARBA" id="ARBA00046280"/>
    </source>
</evidence>
<dbReference type="InterPro" id="IPR042855">
    <property type="entry name" value="V_SNARE_CC"/>
</dbReference>
<reference evidence="6" key="2">
    <citation type="submission" date="2025-09" db="UniProtKB">
        <authorList>
            <consortium name="Ensembl"/>
        </authorList>
    </citation>
    <scope>IDENTIFICATION</scope>
</reference>
<organism evidence="6 7">
    <name type="scientific">Aquila chrysaetos chrysaetos</name>
    <dbReference type="NCBI Taxonomy" id="223781"/>
    <lineage>
        <taxon>Eukaryota</taxon>
        <taxon>Metazoa</taxon>
        <taxon>Chordata</taxon>
        <taxon>Craniata</taxon>
        <taxon>Vertebrata</taxon>
        <taxon>Euteleostomi</taxon>
        <taxon>Archelosauria</taxon>
        <taxon>Archosauria</taxon>
        <taxon>Dinosauria</taxon>
        <taxon>Saurischia</taxon>
        <taxon>Theropoda</taxon>
        <taxon>Coelurosauria</taxon>
        <taxon>Aves</taxon>
        <taxon>Neognathae</taxon>
        <taxon>Neoaves</taxon>
        <taxon>Telluraves</taxon>
        <taxon>Accipitrimorphae</taxon>
        <taxon>Accipitriformes</taxon>
        <taxon>Accipitridae</taxon>
        <taxon>Accipitrinae</taxon>
        <taxon>Aquila</taxon>
    </lineage>
</organism>
<accession>A0A663EBJ2</accession>
<comment type="similarity">
    <text evidence="1">Belongs to the synaptobrevin family.</text>
</comment>
<dbReference type="GO" id="GO:0005886">
    <property type="term" value="C:plasma membrane"/>
    <property type="evidence" value="ECO:0007669"/>
    <property type="project" value="TreeGrafter"/>
</dbReference>
<keyword evidence="3" id="KW-0175">Coiled coil</keyword>
<dbReference type="Proteomes" id="UP000472275">
    <property type="component" value="Chromosome 13"/>
</dbReference>
<dbReference type="Ensembl" id="ENSACCT00020009691.1">
    <property type="protein sequence ID" value="ENSACCP00020009294.1"/>
    <property type="gene ID" value="ENSACCG00020006345.1"/>
</dbReference>
<dbReference type="PRINTS" id="PR00219">
    <property type="entry name" value="SYNAPTOBREVN"/>
</dbReference>
<dbReference type="InterPro" id="IPR001388">
    <property type="entry name" value="Synaptobrevin-like"/>
</dbReference>
<sequence length="196" mass="21915">MADGTAGDATGCGRVRALQQEVEGVKTIMTQNVERILARGENLEQLHSKSQDLEATSEHFKTTSQKMARRYWWKNVKLLVILGLEGLVRCQREAEEVTELMKQNFARALERDGRLSDLDSRAQELRAMGETFTRSTRAVARQQRRGHRRWRLVVIGLAGLLLLLLLLILGLALWLPRPPPAIITVTVPPGTSPGGD</sequence>
<dbReference type="Pfam" id="PF00957">
    <property type="entry name" value="Synaptobrevin"/>
    <property type="match status" value="2"/>
</dbReference>
<dbReference type="AlphaFoldDB" id="A0A663EBJ2"/>
<evidence type="ECO:0000259" key="5">
    <source>
        <dbReference type="PROSITE" id="PS50892"/>
    </source>
</evidence>
<proteinExistence type="inferred from homology"/>
<dbReference type="PROSITE" id="PS50892">
    <property type="entry name" value="V_SNARE"/>
    <property type="match status" value="2"/>
</dbReference>
<evidence type="ECO:0000256" key="1">
    <source>
        <dbReference type="ARBA" id="ARBA00008025"/>
    </source>
</evidence>
<feature type="transmembrane region" description="Helical" evidence="4">
    <location>
        <begin position="152"/>
        <end position="175"/>
    </location>
</feature>
<keyword evidence="4" id="KW-0472">Membrane</keyword>
<dbReference type="PANTHER" id="PTHR47462:SF1">
    <property type="entry name" value="VESICLE-ASSOCIATED MEMBRANE PROTEIN 5"/>
    <property type="match status" value="1"/>
</dbReference>